<sequence length="273" mass="30281">MRTFASCILTSSWGCMLSAKRTCVPTAGWESLLSAETREAVEGLDPQLFGFDRRNCPCAIPAQGKMAMKDHLFMATAVRPPLWHNKMQNVPDMKTLQAAMRARGAEGLNLTGFYERDRKGGACALYVQPQDDRLQISEYTSTEAEFGCLPWESKTAAVRDRSDEIFIFVCAHKARDARCGYCGPILVDLFEQKNAAMGQKVNIFPCSHFGGHVYAANLLVFTRHIGRAYGLFRPEHVEPLLEGLVSGNAEALTMLEDKVRGQLVLKTKVKASL</sequence>
<proteinExistence type="predicted"/>
<reference evidence="1 2" key="1">
    <citation type="journal article" date="2013" name="PLoS ONE">
        <title>Predicting the Proteins of Angomonas deanei, Strigomonas culicis and Their Respective Endosymbionts Reveals New Aspects of the Trypanosomatidae Family.</title>
        <authorList>
            <person name="Motta M.C."/>
            <person name="Martins A.C."/>
            <person name="de Souza S.S."/>
            <person name="Catta-Preta C.M."/>
            <person name="Silva R."/>
            <person name="Klein C.C."/>
            <person name="de Almeida L.G."/>
            <person name="de Lima Cunha O."/>
            <person name="Ciapina L.P."/>
            <person name="Brocchi M."/>
            <person name="Colabardini A.C."/>
            <person name="de Araujo Lima B."/>
            <person name="Machado C.R."/>
            <person name="de Almeida Soares C.M."/>
            <person name="Probst C.M."/>
            <person name="de Menezes C.B."/>
            <person name="Thompson C.E."/>
            <person name="Bartholomeu D.C."/>
            <person name="Gradia D.F."/>
            <person name="Pavoni D.P."/>
            <person name="Grisard E.C."/>
            <person name="Fantinatti-Garboggini F."/>
            <person name="Marchini F.K."/>
            <person name="Rodrigues-Luiz G.F."/>
            <person name="Wagner G."/>
            <person name="Goldman G.H."/>
            <person name="Fietto J.L."/>
            <person name="Elias M.C."/>
            <person name="Goldman M.H."/>
            <person name="Sagot M.F."/>
            <person name="Pereira M."/>
            <person name="Stoco P.H."/>
            <person name="de Mendonca-Neto R.P."/>
            <person name="Teixeira S.M."/>
            <person name="Maciel T.E."/>
            <person name="de Oliveira Mendes T.A."/>
            <person name="Urmenyi T.P."/>
            <person name="de Souza W."/>
            <person name="Schenkman S."/>
            <person name="de Vasconcelos A.T."/>
        </authorList>
    </citation>
    <scope>NUCLEOTIDE SEQUENCE [LARGE SCALE GENOMIC DNA]</scope>
</reference>
<dbReference type="Pfam" id="PF06999">
    <property type="entry name" value="Suc_Fer-like"/>
    <property type="match status" value="1"/>
</dbReference>
<dbReference type="PANTHER" id="PTHR31902">
    <property type="entry name" value="ACTIN PATCHES DISTAL PROTEIN 1"/>
    <property type="match status" value="1"/>
</dbReference>
<protein>
    <recommendedName>
        <fullName evidence="3">Sucraseferredoxin-like family protein</fullName>
    </recommendedName>
</protein>
<dbReference type="Proteomes" id="UP000015354">
    <property type="component" value="Unassembled WGS sequence"/>
</dbReference>
<name>S9UT30_9TRYP</name>
<organism evidence="1 2">
    <name type="scientific">Strigomonas culicis</name>
    <dbReference type="NCBI Taxonomy" id="28005"/>
    <lineage>
        <taxon>Eukaryota</taxon>
        <taxon>Discoba</taxon>
        <taxon>Euglenozoa</taxon>
        <taxon>Kinetoplastea</taxon>
        <taxon>Metakinetoplastina</taxon>
        <taxon>Trypanosomatida</taxon>
        <taxon>Trypanosomatidae</taxon>
        <taxon>Strigomonadinae</taxon>
        <taxon>Strigomonas</taxon>
    </lineage>
</organism>
<keyword evidence="2" id="KW-1185">Reference proteome</keyword>
<dbReference type="AlphaFoldDB" id="S9UT30"/>
<accession>S9UT30</accession>
<evidence type="ECO:0000313" key="2">
    <source>
        <dbReference type="Proteomes" id="UP000015354"/>
    </source>
</evidence>
<dbReference type="CDD" id="cd03062">
    <property type="entry name" value="TRX_Fd_Sucrase"/>
    <property type="match status" value="1"/>
</dbReference>
<dbReference type="SUPFAM" id="SSF52833">
    <property type="entry name" value="Thioredoxin-like"/>
    <property type="match status" value="1"/>
</dbReference>
<dbReference type="EMBL" id="ATMH01003049">
    <property type="protein sequence ID" value="EPY31974.1"/>
    <property type="molecule type" value="Genomic_DNA"/>
</dbReference>
<evidence type="ECO:0000313" key="1">
    <source>
        <dbReference type="EMBL" id="EPY31974.1"/>
    </source>
</evidence>
<dbReference type="Gene3D" id="3.40.30.10">
    <property type="entry name" value="Glutaredoxin"/>
    <property type="match status" value="1"/>
</dbReference>
<dbReference type="OrthoDB" id="10253744at2759"/>
<evidence type="ECO:0008006" key="3">
    <source>
        <dbReference type="Google" id="ProtNLM"/>
    </source>
</evidence>
<dbReference type="PANTHER" id="PTHR31902:SF14">
    <property type="entry name" value="ACTIN PATCHES DISTAL PROTEIN 1"/>
    <property type="match status" value="1"/>
</dbReference>
<dbReference type="InterPro" id="IPR009737">
    <property type="entry name" value="Aim32/Apd1-like"/>
</dbReference>
<gene>
    <name evidence="1" type="ORF">STCU_03049</name>
</gene>
<dbReference type="InterPro" id="IPR036249">
    <property type="entry name" value="Thioredoxin-like_sf"/>
</dbReference>
<comment type="caution">
    <text evidence="1">The sequence shown here is derived from an EMBL/GenBank/DDBJ whole genome shotgun (WGS) entry which is preliminary data.</text>
</comment>